<evidence type="ECO:0000256" key="1">
    <source>
        <dbReference type="SAM" id="MobiDB-lite"/>
    </source>
</evidence>
<feature type="region of interest" description="Disordered" evidence="1">
    <location>
        <begin position="47"/>
        <end position="68"/>
    </location>
</feature>
<dbReference type="AlphaFoldDB" id="A0A6N4RCT8"/>
<gene>
    <name evidence="2" type="ORF">DI628_08365</name>
</gene>
<proteinExistence type="predicted"/>
<comment type="caution">
    <text evidence="2">The sequence shown here is derived from an EMBL/GenBank/DDBJ whole genome shotgun (WGS) entry which is preliminary data.</text>
</comment>
<dbReference type="Proteomes" id="UP000320948">
    <property type="component" value="Unassembled WGS sequence"/>
</dbReference>
<protein>
    <submittedName>
        <fullName evidence="2">Uncharacterized protein</fullName>
    </submittedName>
</protein>
<evidence type="ECO:0000313" key="3">
    <source>
        <dbReference type="Proteomes" id="UP000320948"/>
    </source>
</evidence>
<name>A0A6N4RCT8_BLAVI</name>
<dbReference type="EMBL" id="VAFM01000002">
    <property type="protein sequence ID" value="TKW60890.1"/>
    <property type="molecule type" value="Genomic_DNA"/>
</dbReference>
<sequence length="68" mass="7418">MTNVAQELAKTAFTGDAAEKVVRMTGGERNSPMTNPVNPMMEIAHTAKNCKPTQTSEKQDLSRFGPHD</sequence>
<reference evidence="2 3" key="1">
    <citation type="journal article" date="2017" name="Nat. Commun.">
        <title>In situ click chemistry generation of cyclooxygenase-2 inhibitors.</title>
        <authorList>
            <person name="Bhardwaj A."/>
            <person name="Kaur J."/>
            <person name="Wuest M."/>
            <person name="Wuest F."/>
        </authorList>
    </citation>
    <scope>NUCLEOTIDE SEQUENCE [LARGE SCALE GENOMIC DNA]</scope>
    <source>
        <strain evidence="2">S2_018_000_R2_106</strain>
    </source>
</reference>
<accession>A0A6N4RCT8</accession>
<evidence type="ECO:0000313" key="2">
    <source>
        <dbReference type="EMBL" id="TKW60890.1"/>
    </source>
</evidence>
<feature type="compositionally biased region" description="Basic and acidic residues" evidence="1">
    <location>
        <begin position="57"/>
        <end position="68"/>
    </location>
</feature>
<organism evidence="2 3">
    <name type="scientific">Blastochloris viridis</name>
    <name type="common">Rhodopseudomonas viridis</name>
    <dbReference type="NCBI Taxonomy" id="1079"/>
    <lineage>
        <taxon>Bacteria</taxon>
        <taxon>Pseudomonadati</taxon>
        <taxon>Pseudomonadota</taxon>
        <taxon>Alphaproteobacteria</taxon>
        <taxon>Hyphomicrobiales</taxon>
        <taxon>Blastochloridaceae</taxon>
        <taxon>Blastochloris</taxon>
    </lineage>
</organism>